<feature type="compositionally biased region" description="Low complexity" evidence="3">
    <location>
        <begin position="130"/>
        <end position="147"/>
    </location>
</feature>
<keyword evidence="1 2" id="KW-0597">Phosphoprotein</keyword>
<feature type="modified residue" description="4-aspartylphosphate" evidence="2">
    <location>
        <position position="218"/>
    </location>
</feature>
<proteinExistence type="predicted"/>
<evidence type="ECO:0000313" key="6">
    <source>
        <dbReference type="Proteomes" id="UP001202479"/>
    </source>
</evidence>
<feature type="region of interest" description="Disordered" evidence="3">
    <location>
        <begin position="21"/>
        <end position="46"/>
    </location>
</feature>
<dbReference type="GO" id="GO:0036180">
    <property type="term" value="P:filamentous growth of a population of unicellular organisms in response to biotic stimulus"/>
    <property type="evidence" value="ECO:0007669"/>
    <property type="project" value="UniProtKB-ARBA"/>
</dbReference>
<feature type="domain" description="Response regulatory" evidence="4">
    <location>
        <begin position="167"/>
        <end position="285"/>
    </location>
</feature>
<dbReference type="CDD" id="cd17546">
    <property type="entry name" value="REC_hyHK_CKI1_RcsC-like"/>
    <property type="match status" value="1"/>
</dbReference>
<feature type="compositionally biased region" description="Polar residues" evidence="3">
    <location>
        <begin position="86"/>
        <end position="96"/>
    </location>
</feature>
<accession>A0AAI9WZB6</accession>
<evidence type="ECO:0000256" key="2">
    <source>
        <dbReference type="PROSITE-ProRule" id="PRU00169"/>
    </source>
</evidence>
<feature type="compositionally biased region" description="Basic and acidic residues" evidence="3">
    <location>
        <begin position="23"/>
        <end position="32"/>
    </location>
</feature>
<dbReference type="SMART" id="SM00448">
    <property type="entry name" value="REC"/>
    <property type="match status" value="1"/>
</dbReference>
<keyword evidence="6" id="KW-1185">Reference proteome</keyword>
<evidence type="ECO:0000313" key="5">
    <source>
        <dbReference type="EMBL" id="KAI3405889.2"/>
    </source>
</evidence>
<sequence>MTTSPQTVLTKDNSDYFTIKPKLSLDTRHSSDLEESESEDNDEMRSLDGSLTGMLTALDHVSISTEPNYRTDSCYYSPLTPLDVTDNSNDLSSPKTSLVPESLHASSLPLTPSPHPHPHPITKPSCSQRSSTFFPPSSASSSASSLSPSPPSPVDFRLSLPNLQPLKFLIVDDNIINLKLLNRVLAKLYPKSQITQVLDSSKVEELVIHNSYDSIFIDIEMPIVNGIQIAQFIRGDSTRDNIALIAVTTRTTTNDLQLFTQTGIDFTFGKPLNYKMDFMANKIDSVMSARRNSTSSTNPIALDSNNLKQSLLTI</sequence>
<dbReference type="GO" id="GO:1900445">
    <property type="term" value="P:positive regulation of filamentous growth of a population of unicellular organisms in response to biotic stimulus"/>
    <property type="evidence" value="ECO:0007669"/>
    <property type="project" value="UniProtKB-ARBA"/>
</dbReference>
<dbReference type="GO" id="GO:0000160">
    <property type="term" value="P:phosphorelay signal transduction system"/>
    <property type="evidence" value="ECO:0007669"/>
    <property type="project" value="InterPro"/>
</dbReference>
<name>A0AAI9WZB6_9ASCO</name>
<comment type="caution">
    <text evidence="5">The sequence shown here is derived from an EMBL/GenBank/DDBJ whole genome shotgun (WGS) entry which is preliminary data.</text>
</comment>
<dbReference type="Gene3D" id="3.40.50.2300">
    <property type="match status" value="1"/>
</dbReference>
<protein>
    <submittedName>
        <fullName evidence="5">SRR1</fullName>
    </submittedName>
</protein>
<dbReference type="PANTHER" id="PTHR43719">
    <property type="entry name" value="TWO-COMPONENT HISTIDINE KINASE"/>
    <property type="match status" value="1"/>
</dbReference>
<feature type="region of interest" description="Disordered" evidence="3">
    <location>
        <begin position="86"/>
        <end position="148"/>
    </location>
</feature>
<dbReference type="AlphaFoldDB" id="A0AAI9WZB6"/>
<dbReference type="PANTHER" id="PTHR43719:SF28">
    <property type="entry name" value="PEROXIDE STRESS-ACTIVATED HISTIDINE KINASE MAK1-RELATED"/>
    <property type="match status" value="1"/>
</dbReference>
<reference evidence="5" key="1">
    <citation type="journal article" date="2022" name="DNA Res.">
        <title>Genome analysis of five recently described species of the CUG-Ser clade uncovers Candida theae as a new hybrid lineage with pathogenic potential in the Candida parapsilosis species complex.</title>
        <authorList>
            <person name="Mixao V."/>
            <person name="Del Olmo V."/>
            <person name="Hegedusova E."/>
            <person name="Saus E."/>
            <person name="Pryszcz L."/>
            <person name="Cillingova A."/>
            <person name="Nosek J."/>
            <person name="Gabaldon T."/>
        </authorList>
    </citation>
    <scope>NUCLEOTIDE SEQUENCE</scope>
    <source>
        <strain evidence="5">CBS 10844</strain>
    </source>
</reference>
<dbReference type="RefSeq" id="XP_049181634.1">
    <property type="nucleotide sequence ID" value="XM_049322196.1"/>
</dbReference>
<dbReference type="GO" id="GO:0006950">
    <property type="term" value="P:response to stress"/>
    <property type="evidence" value="ECO:0007669"/>
    <property type="project" value="UniProtKB-ARBA"/>
</dbReference>
<dbReference type="EMBL" id="JAHUZD010000026">
    <property type="protein sequence ID" value="KAI3405889.2"/>
    <property type="molecule type" value="Genomic_DNA"/>
</dbReference>
<evidence type="ECO:0000256" key="3">
    <source>
        <dbReference type="SAM" id="MobiDB-lite"/>
    </source>
</evidence>
<dbReference type="SUPFAM" id="SSF52172">
    <property type="entry name" value="CheY-like"/>
    <property type="match status" value="1"/>
</dbReference>
<dbReference type="GeneID" id="73378725"/>
<dbReference type="InterPro" id="IPR050956">
    <property type="entry name" value="2C_system_His_kinase"/>
</dbReference>
<feature type="compositionally biased region" description="Acidic residues" evidence="3">
    <location>
        <begin position="33"/>
        <end position="42"/>
    </location>
</feature>
<dbReference type="Proteomes" id="UP001202479">
    <property type="component" value="Unassembled WGS sequence"/>
</dbReference>
<dbReference type="InterPro" id="IPR011006">
    <property type="entry name" value="CheY-like_superfamily"/>
</dbReference>
<organism evidence="5 6">
    <name type="scientific">Candida oxycetoniae</name>
    <dbReference type="NCBI Taxonomy" id="497107"/>
    <lineage>
        <taxon>Eukaryota</taxon>
        <taxon>Fungi</taxon>
        <taxon>Dikarya</taxon>
        <taxon>Ascomycota</taxon>
        <taxon>Saccharomycotina</taxon>
        <taxon>Pichiomycetes</taxon>
        <taxon>Debaryomycetaceae</taxon>
        <taxon>Candida/Lodderomyces clade</taxon>
        <taxon>Candida</taxon>
    </lineage>
</organism>
<dbReference type="InterPro" id="IPR001789">
    <property type="entry name" value="Sig_transdc_resp-reg_receiver"/>
</dbReference>
<feature type="compositionally biased region" description="Pro residues" evidence="3">
    <location>
        <begin position="111"/>
        <end position="121"/>
    </location>
</feature>
<dbReference type="PROSITE" id="PS50110">
    <property type="entry name" value="RESPONSE_REGULATORY"/>
    <property type="match status" value="1"/>
</dbReference>
<gene>
    <name evidence="5" type="ORF">KGF56_001108</name>
</gene>
<evidence type="ECO:0000256" key="1">
    <source>
        <dbReference type="ARBA" id="ARBA00022553"/>
    </source>
</evidence>
<dbReference type="Pfam" id="PF00072">
    <property type="entry name" value="Response_reg"/>
    <property type="match status" value="1"/>
</dbReference>
<evidence type="ECO:0000259" key="4">
    <source>
        <dbReference type="PROSITE" id="PS50110"/>
    </source>
</evidence>